<evidence type="ECO:0000313" key="3">
    <source>
        <dbReference type="EMBL" id="MEK8046556.1"/>
    </source>
</evidence>
<accession>A0ABU9C3V0</accession>
<dbReference type="CDD" id="cd03396">
    <property type="entry name" value="PAP2_like_6"/>
    <property type="match status" value="1"/>
</dbReference>
<evidence type="ECO:0000313" key="4">
    <source>
        <dbReference type="Proteomes" id="UP001379945"/>
    </source>
</evidence>
<keyword evidence="1" id="KW-1133">Transmembrane helix</keyword>
<dbReference type="Pfam" id="PF01569">
    <property type="entry name" value="PAP2"/>
    <property type="match status" value="1"/>
</dbReference>
<proteinExistence type="predicted"/>
<dbReference type="Proteomes" id="UP001379945">
    <property type="component" value="Unassembled WGS sequence"/>
</dbReference>
<sequence>MPAALPTSPARLTLWHAVLIPGAMVAVAQWAASSGTDMNLAARYFDVASGGFPVRDAWWAEQFVHKFCKNVLLLLWLGLMVAALAAPKVARLKPHRRTLWLTVAAMGLGPTLVTLLKDINTHVCPWDLKQFGGEAEFSARWWVSRAEAGRCFPGGHAAGGFSLIALFFGARLMGWPRAAWAALVLTLLVGGLFSQVRMMQGAHFLSHNLWSAAIDWWAAFAVFAPALFSAARTSR</sequence>
<feature type="transmembrane region" description="Helical" evidence="1">
    <location>
        <begin position="154"/>
        <end position="172"/>
    </location>
</feature>
<organism evidence="3 4">
    <name type="scientific">Ideonella margarita</name>
    <dbReference type="NCBI Taxonomy" id="2984191"/>
    <lineage>
        <taxon>Bacteria</taxon>
        <taxon>Pseudomonadati</taxon>
        <taxon>Pseudomonadota</taxon>
        <taxon>Betaproteobacteria</taxon>
        <taxon>Burkholderiales</taxon>
        <taxon>Sphaerotilaceae</taxon>
        <taxon>Ideonella</taxon>
    </lineage>
</organism>
<keyword evidence="4" id="KW-1185">Reference proteome</keyword>
<feature type="transmembrane region" description="Helical" evidence="1">
    <location>
        <begin position="209"/>
        <end position="231"/>
    </location>
</feature>
<evidence type="ECO:0000256" key="1">
    <source>
        <dbReference type="SAM" id="Phobius"/>
    </source>
</evidence>
<dbReference type="RefSeq" id="WP_341398853.1">
    <property type="nucleotide sequence ID" value="NZ_JBBUTI010000006.1"/>
</dbReference>
<dbReference type="SUPFAM" id="SSF48317">
    <property type="entry name" value="Acid phosphatase/Vanadium-dependent haloperoxidase"/>
    <property type="match status" value="1"/>
</dbReference>
<keyword evidence="1" id="KW-0812">Transmembrane</keyword>
<protein>
    <submittedName>
        <fullName evidence="3">Phosphatase PAP2 family protein</fullName>
    </submittedName>
</protein>
<feature type="transmembrane region" description="Helical" evidence="1">
    <location>
        <begin position="179"/>
        <end position="197"/>
    </location>
</feature>
<dbReference type="EMBL" id="JBBUTI010000006">
    <property type="protein sequence ID" value="MEK8046556.1"/>
    <property type="molecule type" value="Genomic_DNA"/>
</dbReference>
<comment type="caution">
    <text evidence="3">The sequence shown here is derived from an EMBL/GenBank/DDBJ whole genome shotgun (WGS) entry which is preliminary data.</text>
</comment>
<feature type="domain" description="Phosphatidic acid phosphatase type 2/haloperoxidase" evidence="2">
    <location>
        <begin position="99"/>
        <end position="223"/>
    </location>
</feature>
<evidence type="ECO:0000259" key="2">
    <source>
        <dbReference type="Pfam" id="PF01569"/>
    </source>
</evidence>
<gene>
    <name evidence="3" type="ORF">AACH00_09380</name>
</gene>
<reference evidence="3 4" key="1">
    <citation type="submission" date="2024-04" db="EMBL/GenBank/DDBJ databases">
        <title>Novel species of the genus Ideonella isolated from streams.</title>
        <authorList>
            <person name="Lu H."/>
        </authorList>
    </citation>
    <scope>NUCLEOTIDE SEQUENCE [LARGE SCALE GENOMIC DNA]</scope>
    <source>
        <strain evidence="3 4">LYT19W</strain>
    </source>
</reference>
<dbReference type="InterPro" id="IPR036938">
    <property type="entry name" value="PAP2/HPO_sf"/>
</dbReference>
<feature type="transmembrane region" description="Helical" evidence="1">
    <location>
        <begin position="12"/>
        <end position="32"/>
    </location>
</feature>
<feature type="transmembrane region" description="Helical" evidence="1">
    <location>
        <begin position="63"/>
        <end position="86"/>
    </location>
</feature>
<dbReference type="InterPro" id="IPR000326">
    <property type="entry name" value="PAP2/HPO"/>
</dbReference>
<feature type="transmembrane region" description="Helical" evidence="1">
    <location>
        <begin position="98"/>
        <end position="116"/>
    </location>
</feature>
<name>A0ABU9C3V0_9BURK</name>
<keyword evidence="1" id="KW-0472">Membrane</keyword>